<reference evidence="12 13" key="1">
    <citation type="journal article" date="2020" name="ISME J.">
        <title>Uncovering the hidden diversity of litter-decomposition mechanisms in mushroom-forming fungi.</title>
        <authorList>
            <person name="Floudas D."/>
            <person name="Bentzer J."/>
            <person name="Ahren D."/>
            <person name="Johansson T."/>
            <person name="Persson P."/>
            <person name="Tunlid A."/>
        </authorList>
    </citation>
    <scope>NUCLEOTIDE SEQUENCE [LARGE SCALE GENOMIC DNA]</scope>
    <source>
        <strain evidence="12 13">CBS 146.42</strain>
    </source>
</reference>
<dbReference type="PANTHER" id="PTHR43829:SF9">
    <property type="entry name" value="AQUAPORIN-9"/>
    <property type="match status" value="1"/>
</dbReference>
<evidence type="ECO:0000256" key="7">
    <source>
        <dbReference type="ARBA" id="ARBA00023136"/>
    </source>
</evidence>
<evidence type="ECO:0000256" key="11">
    <source>
        <dbReference type="SAM" id="Phobius"/>
    </source>
</evidence>
<dbReference type="PRINTS" id="PR00783">
    <property type="entry name" value="MINTRINSICP"/>
</dbReference>
<comment type="catalytic activity">
    <reaction evidence="8">
        <text>H2O(in) = H2O(out)</text>
        <dbReference type="Rhea" id="RHEA:29667"/>
        <dbReference type="ChEBI" id="CHEBI:15377"/>
    </reaction>
</comment>
<feature type="transmembrane region" description="Helical" evidence="11">
    <location>
        <begin position="104"/>
        <end position="131"/>
    </location>
</feature>
<dbReference type="EMBL" id="JAACJO010000002">
    <property type="protein sequence ID" value="KAF5362485.1"/>
    <property type="molecule type" value="Genomic_DNA"/>
</dbReference>
<keyword evidence="7 11" id="KW-0472">Membrane</keyword>
<evidence type="ECO:0000256" key="2">
    <source>
        <dbReference type="ARBA" id="ARBA00006175"/>
    </source>
</evidence>
<keyword evidence="5" id="KW-0677">Repeat</keyword>
<feature type="transmembrane region" description="Helical" evidence="11">
    <location>
        <begin position="222"/>
        <end position="244"/>
    </location>
</feature>
<name>A0A8H5GD25_9AGAR</name>
<evidence type="ECO:0000256" key="4">
    <source>
        <dbReference type="ARBA" id="ARBA00022692"/>
    </source>
</evidence>
<evidence type="ECO:0000256" key="8">
    <source>
        <dbReference type="ARBA" id="ARBA00034651"/>
    </source>
</evidence>
<keyword evidence="4 9" id="KW-0812">Transmembrane</keyword>
<dbReference type="GO" id="GO:0005886">
    <property type="term" value="C:plasma membrane"/>
    <property type="evidence" value="ECO:0007669"/>
    <property type="project" value="TreeGrafter"/>
</dbReference>
<dbReference type="GO" id="GO:0015250">
    <property type="term" value="F:water channel activity"/>
    <property type="evidence" value="ECO:0007669"/>
    <property type="project" value="TreeGrafter"/>
</dbReference>
<dbReference type="AlphaFoldDB" id="A0A8H5GD25"/>
<evidence type="ECO:0000256" key="9">
    <source>
        <dbReference type="RuleBase" id="RU000477"/>
    </source>
</evidence>
<keyword evidence="3 9" id="KW-0813">Transport</keyword>
<evidence type="ECO:0000313" key="12">
    <source>
        <dbReference type="EMBL" id="KAF5362485.1"/>
    </source>
</evidence>
<feature type="compositionally biased region" description="Basic and acidic residues" evidence="10">
    <location>
        <begin position="7"/>
        <end position="24"/>
    </location>
</feature>
<feature type="transmembrane region" description="Helical" evidence="11">
    <location>
        <begin position="194"/>
        <end position="215"/>
    </location>
</feature>
<comment type="caution">
    <text evidence="12">The sequence shown here is derived from an EMBL/GenBank/DDBJ whole genome shotgun (WGS) entry which is preliminary data.</text>
</comment>
<keyword evidence="6 11" id="KW-1133">Transmembrane helix</keyword>
<dbReference type="PANTHER" id="PTHR43829">
    <property type="entry name" value="AQUAPORIN OR AQUAGLYCEROPORIN RELATED"/>
    <property type="match status" value="1"/>
</dbReference>
<dbReference type="PROSITE" id="PS00221">
    <property type="entry name" value="MIP"/>
    <property type="match status" value="1"/>
</dbReference>
<feature type="transmembrane region" description="Helical" evidence="11">
    <location>
        <begin position="278"/>
        <end position="303"/>
    </location>
</feature>
<comment type="subcellular location">
    <subcellularLocation>
        <location evidence="1">Membrane</location>
        <topology evidence="1">Multi-pass membrane protein</topology>
    </subcellularLocation>
</comment>
<sequence>MASQSYFHDHSSGKAKGHSHDAHYVESTPTPRLSHDSTLNHSQEQRKENTFTRCRSALSEYAGEFLGTMALCIIGIGVNCQVILSNNPLVAALPAGNWTSLSLGWGAAIAIGVWISGGGHINPAVTLAFAAWRGFSWKKVPGYIVAQMLGALVGSAIIYGNYVHAIDIYEGGRGIRTMKTAGAFGTFPAPFMTAASAFFSEFLGSAMLLFGILVMTDKKNAVPAWFVPVGLFITLFGIGAGLGFETGFALNPARDLGPRILTAMVGYGGQVFSTRNQYWLWCPIIAGCLGAQVATLVYDLFIYEGTDSVIYKMFGPRSRDDSAPASPAMV</sequence>
<accession>A0A8H5GD25</accession>
<evidence type="ECO:0000256" key="6">
    <source>
        <dbReference type="ARBA" id="ARBA00022989"/>
    </source>
</evidence>
<comment type="similarity">
    <text evidence="2 9">Belongs to the MIP/aquaporin (TC 1.A.8) family.</text>
</comment>
<dbReference type="NCBIfam" id="TIGR00861">
    <property type="entry name" value="MIP"/>
    <property type="match status" value="1"/>
</dbReference>
<keyword evidence="13" id="KW-1185">Reference proteome</keyword>
<feature type="compositionally biased region" description="Polar residues" evidence="10">
    <location>
        <begin position="27"/>
        <end position="42"/>
    </location>
</feature>
<evidence type="ECO:0000256" key="3">
    <source>
        <dbReference type="ARBA" id="ARBA00022448"/>
    </source>
</evidence>
<proteinExistence type="inferred from homology"/>
<dbReference type="InterPro" id="IPR022357">
    <property type="entry name" value="MIP_CS"/>
</dbReference>
<feature type="transmembrane region" description="Helical" evidence="11">
    <location>
        <begin position="65"/>
        <end position="84"/>
    </location>
</feature>
<organism evidence="12 13">
    <name type="scientific">Leucocoprinus leucothites</name>
    <dbReference type="NCBI Taxonomy" id="201217"/>
    <lineage>
        <taxon>Eukaryota</taxon>
        <taxon>Fungi</taxon>
        <taxon>Dikarya</taxon>
        <taxon>Basidiomycota</taxon>
        <taxon>Agaricomycotina</taxon>
        <taxon>Agaricomycetes</taxon>
        <taxon>Agaricomycetidae</taxon>
        <taxon>Agaricales</taxon>
        <taxon>Agaricineae</taxon>
        <taxon>Agaricaceae</taxon>
        <taxon>Leucocoprinus</taxon>
    </lineage>
</organism>
<evidence type="ECO:0000256" key="5">
    <source>
        <dbReference type="ARBA" id="ARBA00022737"/>
    </source>
</evidence>
<evidence type="ECO:0000256" key="10">
    <source>
        <dbReference type="SAM" id="MobiDB-lite"/>
    </source>
</evidence>
<dbReference type="Gene3D" id="1.20.1080.10">
    <property type="entry name" value="Glycerol uptake facilitator protein"/>
    <property type="match status" value="1"/>
</dbReference>
<dbReference type="Pfam" id="PF00230">
    <property type="entry name" value="MIP"/>
    <property type="match status" value="1"/>
</dbReference>
<feature type="transmembrane region" description="Helical" evidence="11">
    <location>
        <begin position="143"/>
        <end position="162"/>
    </location>
</feature>
<evidence type="ECO:0000256" key="1">
    <source>
        <dbReference type="ARBA" id="ARBA00004141"/>
    </source>
</evidence>
<dbReference type="InterPro" id="IPR050363">
    <property type="entry name" value="MIP/Aquaporin"/>
</dbReference>
<dbReference type="SUPFAM" id="SSF81338">
    <property type="entry name" value="Aquaporin-like"/>
    <property type="match status" value="1"/>
</dbReference>
<dbReference type="InterPro" id="IPR023271">
    <property type="entry name" value="Aquaporin-like"/>
</dbReference>
<gene>
    <name evidence="12" type="ORF">D9756_002715</name>
</gene>
<dbReference type="InterPro" id="IPR000425">
    <property type="entry name" value="MIP"/>
</dbReference>
<feature type="region of interest" description="Disordered" evidence="10">
    <location>
        <begin position="1"/>
        <end position="48"/>
    </location>
</feature>
<protein>
    <recommendedName>
        <fullName evidence="14">Aquaporin</fullName>
    </recommendedName>
</protein>
<dbReference type="GO" id="GO:0015254">
    <property type="term" value="F:glycerol channel activity"/>
    <property type="evidence" value="ECO:0007669"/>
    <property type="project" value="TreeGrafter"/>
</dbReference>
<evidence type="ECO:0008006" key="14">
    <source>
        <dbReference type="Google" id="ProtNLM"/>
    </source>
</evidence>
<evidence type="ECO:0000313" key="13">
    <source>
        <dbReference type="Proteomes" id="UP000559027"/>
    </source>
</evidence>
<dbReference type="Proteomes" id="UP000559027">
    <property type="component" value="Unassembled WGS sequence"/>
</dbReference>
<dbReference type="OrthoDB" id="3222at2759"/>